<evidence type="ECO:0000313" key="3">
    <source>
        <dbReference type="Proteomes" id="UP000035287"/>
    </source>
</evidence>
<evidence type="ECO:0000313" key="2">
    <source>
        <dbReference type="EMBL" id="AKM12201.1"/>
    </source>
</evidence>
<organism evidence="2 3">
    <name type="scientific">Croceicoccus naphthovorans</name>
    <dbReference type="NCBI Taxonomy" id="1348774"/>
    <lineage>
        <taxon>Bacteria</taxon>
        <taxon>Pseudomonadati</taxon>
        <taxon>Pseudomonadota</taxon>
        <taxon>Alphaproteobacteria</taxon>
        <taxon>Sphingomonadales</taxon>
        <taxon>Erythrobacteraceae</taxon>
        <taxon>Croceicoccus</taxon>
    </lineage>
</organism>
<dbReference type="RefSeq" id="WP_007016047.1">
    <property type="nucleotide sequence ID" value="NZ_CP011772.1"/>
</dbReference>
<feature type="region of interest" description="Disordered" evidence="1">
    <location>
        <begin position="173"/>
        <end position="202"/>
    </location>
</feature>
<accession>A0A0G3XNL2</accession>
<sequence>MTLLARPELASLRRAVGRRSRGQVRIPAGDLGRELAIALWRDVATAFSPGKGRVLTDQECAHLRQRAWRFSHGYVALSDSPLTLDQGLALWALACQLGELATGEPRSRFLRAAGVAAFGLAATQLAACTTFLGSNVKGSFSCSAPGGTCAPSTVIDDQALSLIQNARPMVPETRFPAGPTFEGQPRRSSTRTSASGQEGRGRLAAVRPDLVHRERRVLKVVFPSYVDGAGNFHEPRVVHTVADEGGWMQLSAVAPTPVLATSGTGPSIPEASAAMPAGSVEPTLAASGLAPAGPPDPRVVAAARARGTAARTANPIDAIKAEVDARLGQSAKAPGGLMASPGLAASPADVQPAEGTAEQAASRPKGASQPPATGEATSINPPASFPAVEED</sequence>
<dbReference type="OrthoDB" id="7408098at2"/>
<name>A0A0G3XNL2_9SPHN</name>
<evidence type="ECO:0000256" key="1">
    <source>
        <dbReference type="SAM" id="MobiDB-lite"/>
    </source>
</evidence>
<proteinExistence type="predicted"/>
<protein>
    <submittedName>
        <fullName evidence="2">Uncharacterized protein</fullName>
    </submittedName>
</protein>
<dbReference type="KEGG" id="cna:AB433_18890"/>
<reference evidence="2 3" key="1">
    <citation type="submission" date="2015-06" db="EMBL/GenBank/DDBJ databases">
        <authorList>
            <person name="Zeng Y."/>
            <person name="Huang Y."/>
        </authorList>
    </citation>
    <scope>NUCLEOTIDE SEQUENCE [LARGE SCALE GENOMIC DNA]</scope>
    <source>
        <strain evidence="2 3">PQ-2</strain>
        <plasmid evidence="3">Plasmid p2</plasmid>
    </source>
</reference>
<keyword evidence="3" id="KW-1185">Reference proteome</keyword>
<dbReference type="PATRIC" id="fig|1348774.3.peg.3985"/>
<keyword evidence="2" id="KW-0614">Plasmid</keyword>
<dbReference type="Proteomes" id="UP000035287">
    <property type="component" value="Plasmid p2"/>
</dbReference>
<dbReference type="AlphaFoldDB" id="A0A0G3XNL2"/>
<feature type="region of interest" description="Disordered" evidence="1">
    <location>
        <begin position="332"/>
        <end position="391"/>
    </location>
</feature>
<dbReference type="EMBL" id="CP011772">
    <property type="protein sequence ID" value="AKM12201.1"/>
    <property type="molecule type" value="Genomic_DNA"/>
</dbReference>
<geneLocation type="plasmid" evidence="2 3">
    <name>p2</name>
</geneLocation>
<gene>
    <name evidence="2" type="ORF">AB433_18890</name>
</gene>
<feature type="compositionally biased region" description="Polar residues" evidence="1">
    <location>
        <begin position="186"/>
        <end position="196"/>
    </location>
</feature>